<dbReference type="Proteomes" id="UP000046155">
    <property type="component" value="Unassembled WGS sequence"/>
</dbReference>
<accession>A0A0B7MM88</accession>
<name>A0A0B7MM88_9FIRM</name>
<evidence type="ECO:0000313" key="2">
    <source>
        <dbReference type="EMBL" id="CEO89338.1"/>
    </source>
</evidence>
<proteinExistence type="predicted"/>
<evidence type="ECO:0000313" key="3">
    <source>
        <dbReference type="Proteomes" id="UP000046155"/>
    </source>
</evidence>
<dbReference type="AlphaFoldDB" id="A0A0B7MM88"/>
<sequence>MKGSYRSPWLLVILLILGGILGSLIGDLLSGIPALRILATARSIGLPVTTLHLDVLTLTLGFTVKINLFGVLGFILAFLIYRRL</sequence>
<evidence type="ECO:0000256" key="1">
    <source>
        <dbReference type="SAM" id="Phobius"/>
    </source>
</evidence>
<protein>
    <recommendedName>
        <fullName evidence="4">DUF4321 domain-containing protein</fullName>
    </recommendedName>
</protein>
<dbReference type="EMBL" id="CDRZ01000242">
    <property type="protein sequence ID" value="CEO89338.1"/>
    <property type="molecule type" value="Genomic_DNA"/>
</dbReference>
<gene>
    <name evidence="2" type="ORF">SSCH_450011</name>
</gene>
<keyword evidence="1" id="KW-0812">Transmembrane</keyword>
<dbReference type="InterPro" id="IPR025470">
    <property type="entry name" value="DUF4321"/>
</dbReference>
<keyword evidence="3" id="KW-1185">Reference proteome</keyword>
<feature type="transmembrane region" description="Helical" evidence="1">
    <location>
        <begin position="55"/>
        <end position="81"/>
    </location>
</feature>
<dbReference type="Pfam" id="PF14209">
    <property type="entry name" value="DUF4321"/>
    <property type="match status" value="1"/>
</dbReference>
<evidence type="ECO:0008006" key="4">
    <source>
        <dbReference type="Google" id="ProtNLM"/>
    </source>
</evidence>
<keyword evidence="1" id="KW-0472">Membrane</keyword>
<organism evidence="2 3">
    <name type="scientific">Syntrophaceticus schinkii</name>
    <dbReference type="NCBI Taxonomy" id="499207"/>
    <lineage>
        <taxon>Bacteria</taxon>
        <taxon>Bacillati</taxon>
        <taxon>Bacillota</taxon>
        <taxon>Clostridia</taxon>
        <taxon>Thermoanaerobacterales</taxon>
        <taxon>Thermoanaerobacterales Family III. Incertae Sedis</taxon>
        <taxon>Syntrophaceticus</taxon>
    </lineage>
</organism>
<keyword evidence="1" id="KW-1133">Transmembrane helix</keyword>
<reference evidence="3" key="1">
    <citation type="submission" date="2015-01" db="EMBL/GenBank/DDBJ databases">
        <authorList>
            <person name="Manzoor Shahid"/>
            <person name="Zubair Saima"/>
        </authorList>
    </citation>
    <scope>NUCLEOTIDE SEQUENCE [LARGE SCALE GENOMIC DNA]</scope>
    <source>
        <strain evidence="3">Sp3</strain>
    </source>
</reference>